<evidence type="ECO:0000313" key="1">
    <source>
        <dbReference type="EMBL" id="QGZ13863.1"/>
    </source>
</evidence>
<gene>
    <name evidence="1" type="ORF">RL38J1_237</name>
</gene>
<keyword evidence="2" id="KW-1185">Reference proteome</keyword>
<evidence type="ECO:0008006" key="3">
    <source>
        <dbReference type="Google" id="ProtNLM"/>
    </source>
</evidence>
<evidence type="ECO:0000313" key="2">
    <source>
        <dbReference type="Proteomes" id="UP000436513"/>
    </source>
</evidence>
<sequence>MRVLILNSFYYPLYANKGTNGTSRFCVNQHRVMKHFGHDVMHVTCEGSDLVYPGEQAILNGRVDIMDESRKAKSDVTRKMALEIMRIHNDFKPDVVLDSCNKRIITTFASKITTPYVFMSHNPTPIGTGDMTSTKELFDRLGILHVGVSHWQNKKYGHVFDDVMKVHLAEGEFCVPEIQEHENYAVYISRWDKYKAPWIIINKFLKHIDMPLHFFTTLDGNDLSGTDKVLEKLKANSQVTFHVDADRSVMLDHVSRARVFLGNPYESAGIVALEANQNGIPYFVHVQNDKPLAQEEYLAPRGMKKSIGDSYYSDFIKLIIDNHDFDVRQSLAQSTREAYDVNAFYADQMRVIEKAKTQRFNALHTELDLF</sequence>
<name>A0A6B9J2U1_9CAUD</name>
<dbReference type="SUPFAM" id="SSF53756">
    <property type="entry name" value="UDP-Glycosyltransferase/glycogen phosphorylase"/>
    <property type="match status" value="1"/>
</dbReference>
<proteinExistence type="predicted"/>
<dbReference type="Proteomes" id="UP000436513">
    <property type="component" value="Segment"/>
</dbReference>
<protein>
    <recommendedName>
        <fullName evidence="3">Glycosyltransferase</fullName>
    </recommendedName>
</protein>
<accession>A0A6B9J2U1</accession>
<reference evidence="1 2" key="1">
    <citation type="submission" date="2019-10" db="EMBL/GenBank/DDBJ databases">
        <title>Complete genome sequence of bacteriophage vB_RLeM_RL38JI.</title>
        <authorList>
            <person name="Gunathilake D."/>
            <person name="Bhat S."/>
            <person name="Yost C.K."/>
            <person name="Hynes M.F."/>
        </authorList>
    </citation>
    <scope>NUCLEOTIDE SEQUENCE [LARGE SCALE GENOMIC DNA]</scope>
</reference>
<organism evidence="1 2">
    <name type="scientific">Rhizobium phage RL38J1</name>
    <dbReference type="NCBI Taxonomy" id="2663232"/>
    <lineage>
        <taxon>Viruses</taxon>
        <taxon>Duplodnaviria</taxon>
        <taxon>Heunggongvirae</taxon>
        <taxon>Uroviricota</taxon>
        <taxon>Caudoviricetes</taxon>
        <taxon>Pootjesviridae</taxon>
        <taxon>Innesvirus</taxon>
        <taxon>Innesvirus RL38J1</taxon>
    </lineage>
</organism>
<dbReference type="EMBL" id="MN549360">
    <property type="protein sequence ID" value="QGZ13863.1"/>
    <property type="molecule type" value="Genomic_DNA"/>
</dbReference>
<dbReference type="Gene3D" id="3.40.50.2000">
    <property type="entry name" value="Glycogen Phosphorylase B"/>
    <property type="match status" value="2"/>
</dbReference>